<feature type="coiled-coil region" evidence="1">
    <location>
        <begin position="384"/>
        <end position="411"/>
    </location>
</feature>
<feature type="chain" id="PRO_5031561431" evidence="3">
    <location>
        <begin position="22"/>
        <end position="808"/>
    </location>
</feature>
<proteinExistence type="predicted"/>
<keyword evidence="1" id="KW-0175">Coiled coil</keyword>
<dbReference type="AlphaFoldDB" id="A0A7S4M171"/>
<feature type="region of interest" description="Disordered" evidence="2">
    <location>
        <begin position="613"/>
        <end position="653"/>
    </location>
</feature>
<sequence length="808" mass="89126">MMRGRNVLVLSFLLFHPAAQALISPEFWDGTMPCLSVDGRQVELQPDFTRQQRKQSSYIMRSATKLLRDMQHSTCFRGCSHVDQAESKKEAAAALKDSSLIDVNAWRVSWSSLTEEEKKFIEEGRKLSESIKHVRVRLANDPSLMASDEGAVLMEEFQKGVAVLEQLRLQVANATAPFLSGIAGDLSKSLAPLQGFLMTCQDKLSHQFTRFMLGPAVSSALGNAQALCGLAALVDLIEITKKIRATCEEEREGRGSLRKALLHLHRAESDVLSAGSALDRIISDSLAERQVDRKDMKLFALEQHDLAVQLANVRSHLLVARSHAQREITSYDRKAKQWGLMSILLAVSSKLGVTAAGALAPLSELSVGAAMSVAALQLVMRLVRGRVKDQLDDLQQRHDEALSEHAGLHAQFSEVRIPPPPQEAQEKVKDEPIFLHAGNIRERIKLGDLDHVDDEHVLSQLRSLVNEPNSGGEGADIEADELRQLKPLIEKLLKRREEAANQQARATSLPLAAAEDKPQDSAASVASTERTSHPAEVLETRKQSGIRPPSVRLSTPPHPPDPRCPSPRAEIPIPRSQLRPPSLGLTREAREVSAGPWRKEGAVRVKLEERASVEPPHPLRATKKVAMTPDPQSVARRDSLSVGASEDDAGRGERRLEDQLLQLLLMRMEITSDPHKKQTLKTLADQLREATRAARQQMKASMRTEMVLKDCVDPTLAQKILEAQEAAAQQTQATMRECLQATMLALEDECNARTAMEVAAGMRDARDVEASSAGGREEEVKVAAWKEFLARQSKAAMRSARTQSADKR</sequence>
<gene>
    <name evidence="4" type="ORF">GTHE00462_LOCUS3069</name>
</gene>
<feature type="compositionally biased region" description="Pro residues" evidence="2">
    <location>
        <begin position="556"/>
        <end position="565"/>
    </location>
</feature>
<evidence type="ECO:0000313" key="4">
    <source>
        <dbReference type="EMBL" id="CAE2193758.1"/>
    </source>
</evidence>
<feature type="region of interest" description="Disordered" evidence="2">
    <location>
        <begin position="501"/>
        <end position="594"/>
    </location>
</feature>
<name>A0A7S4M171_GUITH</name>
<dbReference type="EMBL" id="HBKN01003634">
    <property type="protein sequence ID" value="CAE2193758.1"/>
    <property type="molecule type" value="Transcribed_RNA"/>
</dbReference>
<keyword evidence="3" id="KW-0732">Signal</keyword>
<evidence type="ECO:0000256" key="2">
    <source>
        <dbReference type="SAM" id="MobiDB-lite"/>
    </source>
</evidence>
<feature type="compositionally biased region" description="Basic and acidic residues" evidence="2">
    <location>
        <begin position="530"/>
        <end position="542"/>
    </location>
</feature>
<protein>
    <submittedName>
        <fullName evidence="4">Uncharacterized protein</fullName>
    </submittedName>
</protein>
<reference evidence="4" key="1">
    <citation type="submission" date="2021-01" db="EMBL/GenBank/DDBJ databases">
        <authorList>
            <person name="Corre E."/>
            <person name="Pelletier E."/>
            <person name="Niang G."/>
            <person name="Scheremetjew M."/>
            <person name="Finn R."/>
            <person name="Kale V."/>
            <person name="Holt S."/>
            <person name="Cochrane G."/>
            <person name="Meng A."/>
            <person name="Brown T."/>
            <person name="Cohen L."/>
        </authorList>
    </citation>
    <scope>NUCLEOTIDE SEQUENCE</scope>
    <source>
        <strain evidence="4">CCMP 2712</strain>
    </source>
</reference>
<organism evidence="4">
    <name type="scientific">Guillardia theta</name>
    <name type="common">Cryptophyte</name>
    <name type="synonym">Cryptomonas phi</name>
    <dbReference type="NCBI Taxonomy" id="55529"/>
    <lineage>
        <taxon>Eukaryota</taxon>
        <taxon>Cryptophyceae</taxon>
        <taxon>Pyrenomonadales</taxon>
        <taxon>Geminigeraceae</taxon>
        <taxon>Guillardia</taxon>
    </lineage>
</organism>
<accession>A0A7S4M171</accession>
<evidence type="ECO:0000256" key="1">
    <source>
        <dbReference type="SAM" id="Coils"/>
    </source>
</evidence>
<evidence type="ECO:0000256" key="3">
    <source>
        <dbReference type="SAM" id="SignalP"/>
    </source>
</evidence>
<feature type="signal peptide" evidence="3">
    <location>
        <begin position="1"/>
        <end position="21"/>
    </location>
</feature>